<evidence type="ECO:0008006" key="3">
    <source>
        <dbReference type="Google" id="ProtNLM"/>
    </source>
</evidence>
<sequence length="525" mass="57727">MSTWFSDHFGFDENEYTPAQLSESCFDTRLDESTGDLSLIAEVGSKRGTSFFVGRFETVSVRQLADDVLGAGDAAGAGQESGFAAAYAGGTDDEAKEELRDPTPLTSPDVRNLLAKQEQYLPEALRGLRATGRKVGHWAWYAFPTELKGMSEPEPKTSVTKHSADQLVANAPPVWRELLEEIAHQCKQSDAPSGVLPQIDHGRVKYFVDLWESLECSPKWLLPVCETLAVVFAGRSPKKAERAGGAPSLTFNNVTGNVQTIHAREAKPLDMGELCVIQAASQFNCLEMVGPRVTPSSGITQYFRDRTQGPACAQTCPTSTFHRNYLAEGGQCGTRQINTLRGCEQLPFVNNDENKHWEMQNGYCLPQTNLRSVSEALKTPERKWEFVDSVRVGVNWNSEVVPGKGVCQVWASACPMQYTKGTSTAEWKEVATGVLDGMYDATLGIAAKLSKDGGGRRVKVFLTLVGGGAFGNPMSWIHKAIERALMKWKRSNLDVFLVHYSPVAKGSQQDKFEKAMIKMLGKKKR</sequence>
<organism evidence="1 2">
    <name type="scientific">Tetraparma gracilis</name>
    <dbReference type="NCBI Taxonomy" id="2962635"/>
    <lineage>
        <taxon>Eukaryota</taxon>
        <taxon>Sar</taxon>
        <taxon>Stramenopiles</taxon>
        <taxon>Ochrophyta</taxon>
        <taxon>Bolidophyceae</taxon>
        <taxon>Parmales</taxon>
        <taxon>Triparmaceae</taxon>
        <taxon>Tetraparma</taxon>
    </lineage>
</organism>
<accession>A0ABQ6N6U3</accession>
<protein>
    <recommendedName>
        <fullName evidence="3">Macro domain-containing protein</fullName>
    </recommendedName>
</protein>
<evidence type="ECO:0000313" key="2">
    <source>
        <dbReference type="Proteomes" id="UP001165060"/>
    </source>
</evidence>
<keyword evidence="2" id="KW-1185">Reference proteome</keyword>
<gene>
    <name evidence="1" type="ORF">TeGR_g14777</name>
</gene>
<comment type="caution">
    <text evidence="1">The sequence shown here is derived from an EMBL/GenBank/DDBJ whole genome shotgun (WGS) entry which is preliminary data.</text>
</comment>
<proteinExistence type="predicted"/>
<evidence type="ECO:0000313" key="1">
    <source>
        <dbReference type="EMBL" id="GMI42254.1"/>
    </source>
</evidence>
<dbReference type="PANTHER" id="PTHR35609:SF1">
    <property type="entry name" value="MACRO DOMAIN-CONTAINING PROTEIN"/>
    <property type="match status" value="1"/>
</dbReference>
<name>A0ABQ6N6U3_9STRA</name>
<dbReference type="PANTHER" id="PTHR35609">
    <property type="entry name" value="MACRO DOMAIN-CONTAINING PROTEIN"/>
    <property type="match status" value="1"/>
</dbReference>
<dbReference type="EMBL" id="BRYB01002272">
    <property type="protein sequence ID" value="GMI42254.1"/>
    <property type="molecule type" value="Genomic_DNA"/>
</dbReference>
<dbReference type="Proteomes" id="UP001165060">
    <property type="component" value="Unassembled WGS sequence"/>
</dbReference>
<reference evidence="1 2" key="1">
    <citation type="journal article" date="2023" name="Commun. Biol.">
        <title>Genome analysis of Parmales, the sister group of diatoms, reveals the evolutionary specialization of diatoms from phago-mixotrophs to photoautotrophs.</title>
        <authorList>
            <person name="Ban H."/>
            <person name="Sato S."/>
            <person name="Yoshikawa S."/>
            <person name="Yamada K."/>
            <person name="Nakamura Y."/>
            <person name="Ichinomiya M."/>
            <person name="Sato N."/>
            <person name="Blanc-Mathieu R."/>
            <person name="Endo H."/>
            <person name="Kuwata A."/>
            <person name="Ogata H."/>
        </authorList>
    </citation>
    <scope>NUCLEOTIDE SEQUENCE [LARGE SCALE GENOMIC DNA]</scope>
</reference>